<dbReference type="KEGG" id="gmw:113522286"/>
<evidence type="ECO:0000256" key="1">
    <source>
        <dbReference type="ARBA" id="ARBA00004123"/>
    </source>
</evidence>
<dbReference type="SUPFAM" id="SSF57667">
    <property type="entry name" value="beta-beta-alpha zinc fingers"/>
    <property type="match status" value="5"/>
</dbReference>
<dbReference type="InParanoid" id="A0A6J1X2L3"/>
<evidence type="ECO:0000313" key="12">
    <source>
        <dbReference type="Proteomes" id="UP001652740"/>
    </source>
</evidence>
<feature type="domain" description="C2H2-type" evidence="10">
    <location>
        <begin position="290"/>
        <end position="317"/>
    </location>
</feature>
<feature type="domain" description="C2H2-type" evidence="10">
    <location>
        <begin position="262"/>
        <end position="289"/>
    </location>
</feature>
<feature type="compositionally biased region" description="Basic and acidic residues" evidence="9">
    <location>
        <begin position="101"/>
        <end position="119"/>
    </location>
</feature>
<evidence type="ECO:0000259" key="11">
    <source>
        <dbReference type="PROSITE" id="PS51915"/>
    </source>
</evidence>
<proteinExistence type="predicted"/>
<keyword evidence="2 8" id="KW-0479">Metal-binding</keyword>
<dbReference type="InterPro" id="IPR013087">
    <property type="entry name" value="Znf_C2H2_type"/>
</dbReference>
<feature type="domain" description="C2H2-type" evidence="10">
    <location>
        <begin position="318"/>
        <end position="345"/>
    </location>
</feature>
<feature type="region of interest" description="Disordered" evidence="9">
    <location>
        <begin position="167"/>
        <end position="204"/>
    </location>
</feature>
<evidence type="ECO:0000256" key="8">
    <source>
        <dbReference type="PROSITE-ProRule" id="PRU01263"/>
    </source>
</evidence>
<dbReference type="GO" id="GO:0000981">
    <property type="term" value="F:DNA-binding transcription factor activity, RNA polymerase II-specific"/>
    <property type="evidence" value="ECO:0007669"/>
    <property type="project" value="TreeGrafter"/>
</dbReference>
<evidence type="ECO:0000256" key="7">
    <source>
        <dbReference type="PROSITE-ProRule" id="PRU00042"/>
    </source>
</evidence>
<dbReference type="Gene3D" id="3.30.160.60">
    <property type="entry name" value="Classic Zinc Finger"/>
    <property type="match status" value="8"/>
</dbReference>
<dbReference type="PROSITE" id="PS00028">
    <property type="entry name" value="ZINC_FINGER_C2H2_1"/>
    <property type="match status" value="8"/>
</dbReference>
<evidence type="ECO:0000259" key="10">
    <source>
        <dbReference type="PROSITE" id="PS50157"/>
    </source>
</evidence>
<dbReference type="InterPro" id="IPR012934">
    <property type="entry name" value="Znf_AD"/>
</dbReference>
<keyword evidence="3" id="KW-0677">Repeat</keyword>
<dbReference type="GO" id="GO:0008270">
    <property type="term" value="F:zinc ion binding"/>
    <property type="evidence" value="ECO:0007669"/>
    <property type="project" value="UniProtKB-UniRule"/>
</dbReference>
<evidence type="ECO:0000256" key="4">
    <source>
        <dbReference type="ARBA" id="ARBA00022771"/>
    </source>
</evidence>
<dbReference type="SMART" id="SM00868">
    <property type="entry name" value="zf-AD"/>
    <property type="match status" value="1"/>
</dbReference>
<dbReference type="PANTHER" id="PTHR24406">
    <property type="entry name" value="TRANSCRIPTIONAL REPRESSOR CTCFL-RELATED"/>
    <property type="match status" value="1"/>
</dbReference>
<evidence type="ECO:0000313" key="13">
    <source>
        <dbReference type="RefSeq" id="XP_026763768.2"/>
    </source>
</evidence>
<feature type="binding site" evidence="8">
    <location>
        <position position="7"/>
    </location>
    <ligand>
        <name>Zn(2+)</name>
        <dbReference type="ChEBI" id="CHEBI:29105"/>
    </ligand>
</feature>
<evidence type="ECO:0000256" key="2">
    <source>
        <dbReference type="ARBA" id="ARBA00022723"/>
    </source>
</evidence>
<evidence type="ECO:0000256" key="9">
    <source>
        <dbReference type="SAM" id="MobiDB-lite"/>
    </source>
</evidence>
<feature type="domain" description="ZAD" evidence="11">
    <location>
        <begin position="5"/>
        <end position="82"/>
    </location>
</feature>
<dbReference type="GO" id="GO:0005737">
    <property type="term" value="C:cytoplasm"/>
    <property type="evidence" value="ECO:0007669"/>
    <property type="project" value="UniProtKB-SubCell"/>
</dbReference>
<keyword evidence="4 7" id="KW-0863">Zinc-finger</keyword>
<feature type="binding site" evidence="8">
    <location>
        <position position="10"/>
    </location>
    <ligand>
        <name>Zn(2+)</name>
        <dbReference type="ChEBI" id="CHEBI:29105"/>
    </ligand>
</feature>
<reference evidence="13" key="1">
    <citation type="submission" date="2025-08" db="UniProtKB">
        <authorList>
            <consortium name="RefSeq"/>
        </authorList>
    </citation>
    <scope>IDENTIFICATION</scope>
    <source>
        <tissue evidence="13">Whole larvae</tissue>
    </source>
</reference>
<dbReference type="Proteomes" id="UP001652740">
    <property type="component" value="Unplaced"/>
</dbReference>
<feature type="binding site" evidence="8">
    <location>
        <position position="58"/>
    </location>
    <ligand>
        <name>Zn(2+)</name>
        <dbReference type="ChEBI" id="CHEBI:29105"/>
    </ligand>
</feature>
<dbReference type="GeneID" id="113522286"/>
<dbReference type="InterPro" id="IPR050888">
    <property type="entry name" value="ZnF_C2H2-type_TF"/>
</dbReference>
<comment type="subcellular location">
    <subcellularLocation>
        <location evidence="1">Nucleus</location>
    </subcellularLocation>
</comment>
<feature type="compositionally biased region" description="Basic and acidic residues" evidence="9">
    <location>
        <begin position="134"/>
        <end position="144"/>
    </location>
</feature>
<feature type="binding site" evidence="8">
    <location>
        <position position="55"/>
    </location>
    <ligand>
        <name>Zn(2+)</name>
        <dbReference type="ChEBI" id="CHEBI:29105"/>
    </ligand>
</feature>
<keyword evidence="6" id="KW-0539">Nucleus</keyword>
<dbReference type="AlphaFoldDB" id="A0A6J1X2L3"/>
<dbReference type="GO" id="GO:0003677">
    <property type="term" value="F:DNA binding"/>
    <property type="evidence" value="ECO:0007669"/>
    <property type="project" value="UniProtKB-KW"/>
</dbReference>
<gene>
    <name evidence="13" type="primary">LOC113522286</name>
</gene>
<dbReference type="Pfam" id="PF00096">
    <property type="entry name" value="zf-C2H2"/>
    <property type="match status" value="9"/>
</dbReference>
<dbReference type="RefSeq" id="XP_026763768.2">
    <property type="nucleotide sequence ID" value="XM_026907967.3"/>
</dbReference>
<evidence type="ECO:0000256" key="5">
    <source>
        <dbReference type="ARBA" id="ARBA00022833"/>
    </source>
</evidence>
<dbReference type="Gene3D" id="3.40.1800.20">
    <property type="match status" value="1"/>
</dbReference>
<organism evidence="12 13">
    <name type="scientific">Galleria mellonella</name>
    <name type="common">Greater wax moth</name>
    <dbReference type="NCBI Taxonomy" id="7137"/>
    <lineage>
        <taxon>Eukaryota</taxon>
        <taxon>Metazoa</taxon>
        <taxon>Ecdysozoa</taxon>
        <taxon>Arthropoda</taxon>
        <taxon>Hexapoda</taxon>
        <taxon>Insecta</taxon>
        <taxon>Pterygota</taxon>
        <taxon>Neoptera</taxon>
        <taxon>Endopterygota</taxon>
        <taxon>Lepidoptera</taxon>
        <taxon>Glossata</taxon>
        <taxon>Ditrysia</taxon>
        <taxon>Pyraloidea</taxon>
        <taxon>Pyralidae</taxon>
        <taxon>Galleriinae</taxon>
        <taxon>Galleria</taxon>
    </lineage>
</organism>
<dbReference type="InterPro" id="IPR036236">
    <property type="entry name" value="Znf_C2H2_sf"/>
</dbReference>
<feature type="domain" description="C2H2-type" evidence="10">
    <location>
        <begin position="429"/>
        <end position="457"/>
    </location>
</feature>
<dbReference type="PROSITE" id="PS50157">
    <property type="entry name" value="ZINC_FINGER_C2H2_2"/>
    <property type="match status" value="9"/>
</dbReference>
<keyword evidence="5 8" id="KW-0862">Zinc</keyword>
<dbReference type="Pfam" id="PF07776">
    <property type="entry name" value="zf-AD"/>
    <property type="match status" value="1"/>
</dbReference>
<sequence length="516" mass="60006">MDFSKICRICLDSNKQTFDLFTSFYAKRNTFYSDMLTECTKLKPHEKDGLPRQICKECTRQLKRSYAFNIQCENSEKELKNHMLTKQVGESKSLPDNCDETNDRKMKNEEIKHEVKYELNSDIENNTHNSNVTRDNEKNNDIKSEPNFNDADDSCWDAEDNILLKEIRPNVDTSEQELDNEKEKPKKKRGRKKKDADSISDARKPHQCDICGKFLSTKSNLKAHKICHTDMRPYKCTECPATFRGHSALFQHKKVHSGDTPYHCEFCSKRFSRRTGLVNHVRIHTGEKQYSCDICFKSFIQSAQLSIHMKRHNGDKPFLCQDCGKGFPIKADLMVHQRIHNGEKPYSCTLCTKTFATSGNLSIHRRIHNKEIRYNCKECNRGFVTCSAYSVHLKRHKGQRDYSCECGKTFYTSSALKQHKIVHTGEKKYQCKICDRKFSQCSHLSRHFKRDHLKANAPVPSSDHYKLVLDNGRSKLWTVVDDAIQKVPLHHNHNVNIEEKLTQTHILNETDKCNES</sequence>
<feature type="domain" description="C2H2-type" evidence="10">
    <location>
        <begin position="374"/>
        <end position="401"/>
    </location>
</feature>
<feature type="compositionally biased region" description="Polar residues" evidence="9">
    <location>
        <begin position="122"/>
        <end position="133"/>
    </location>
</feature>
<evidence type="ECO:0000256" key="6">
    <source>
        <dbReference type="ARBA" id="ARBA00023242"/>
    </source>
</evidence>
<name>A0A6J1X2L3_GALME</name>
<feature type="domain" description="C2H2-type" evidence="10">
    <location>
        <begin position="234"/>
        <end position="261"/>
    </location>
</feature>
<dbReference type="GO" id="GO:0030154">
    <property type="term" value="P:cell differentiation"/>
    <property type="evidence" value="ECO:0007669"/>
    <property type="project" value="UniProtKB-KW"/>
</dbReference>
<dbReference type="GO" id="GO:0005634">
    <property type="term" value="C:nucleus"/>
    <property type="evidence" value="ECO:0007669"/>
    <property type="project" value="UniProtKB-SubCell"/>
</dbReference>
<evidence type="ECO:0000256" key="3">
    <source>
        <dbReference type="ARBA" id="ARBA00022737"/>
    </source>
</evidence>
<feature type="domain" description="C2H2-type" evidence="10">
    <location>
        <begin position="402"/>
        <end position="428"/>
    </location>
</feature>
<accession>A0A6J1X2L3</accession>
<feature type="domain" description="C2H2-type" evidence="10">
    <location>
        <begin position="346"/>
        <end position="373"/>
    </location>
</feature>
<dbReference type="SMART" id="SM00355">
    <property type="entry name" value="ZnF_C2H2"/>
    <property type="match status" value="9"/>
</dbReference>
<protein>
    <submittedName>
        <fullName evidence="13">Zinc finger protein 239-like</fullName>
    </submittedName>
</protein>
<dbReference type="PROSITE" id="PS51915">
    <property type="entry name" value="ZAD"/>
    <property type="match status" value="1"/>
</dbReference>
<feature type="domain" description="C2H2-type" evidence="10">
    <location>
        <begin position="206"/>
        <end position="233"/>
    </location>
</feature>
<keyword evidence="12" id="KW-1185">Reference proteome</keyword>
<feature type="compositionally biased region" description="Basic and acidic residues" evidence="9">
    <location>
        <begin position="194"/>
        <end position="204"/>
    </location>
</feature>
<feature type="region of interest" description="Disordered" evidence="9">
    <location>
        <begin position="89"/>
        <end position="154"/>
    </location>
</feature>
<dbReference type="SUPFAM" id="SSF57716">
    <property type="entry name" value="Glucocorticoid receptor-like (DNA-binding domain)"/>
    <property type="match status" value="1"/>
</dbReference>